<dbReference type="EMBL" id="SRMN01000073">
    <property type="protein sequence ID" value="TGH21457.1"/>
    <property type="molecule type" value="Genomic_DNA"/>
</dbReference>
<reference evidence="2 3" key="1">
    <citation type="journal article" date="2019" name="mSystems">
        <title>Life at home and on the roam: Genomic adaptions reflect the dual lifestyle of an intracellular, facultative symbiont.</title>
        <authorList>
            <person name="Burgsdorf I."/>
        </authorList>
    </citation>
    <scope>NUCLEOTIDE SEQUENCE [LARGE SCALE GENOMIC DNA]</scope>
    <source>
        <strain evidence="2">277cI</strain>
    </source>
</reference>
<feature type="domain" description="Peptidoglycan binding-like" evidence="1">
    <location>
        <begin position="211"/>
        <end position="268"/>
    </location>
</feature>
<organism evidence="2 3">
    <name type="scientific">Aphanocapsa feldmannii 277cI</name>
    <dbReference type="NCBI Taxonomy" id="2507554"/>
    <lineage>
        <taxon>Bacteria</taxon>
        <taxon>Bacillati</taxon>
        <taxon>Cyanobacteriota</taxon>
        <taxon>Cyanophyceae</taxon>
        <taxon>Oscillatoriophycideae</taxon>
        <taxon>Chroococcales</taxon>
        <taxon>Microcystaceae</taxon>
        <taxon>Aphanocapsa</taxon>
    </lineage>
</organism>
<evidence type="ECO:0000259" key="1">
    <source>
        <dbReference type="Pfam" id="PF01471"/>
    </source>
</evidence>
<protein>
    <recommendedName>
        <fullName evidence="1">Peptidoglycan binding-like domain-containing protein</fullName>
    </recommendedName>
</protein>
<dbReference type="GO" id="GO:0009253">
    <property type="term" value="P:peptidoglycan catabolic process"/>
    <property type="evidence" value="ECO:0007669"/>
    <property type="project" value="InterPro"/>
</dbReference>
<dbReference type="InterPro" id="IPR002152">
    <property type="entry name" value="Glyco_hydro_23"/>
</dbReference>
<evidence type="ECO:0000313" key="3">
    <source>
        <dbReference type="Proteomes" id="UP000315454"/>
    </source>
</evidence>
<gene>
    <name evidence="2" type="ORF">ERJ68_05495</name>
</gene>
<name>A0A524RUD3_9CHRO</name>
<dbReference type="PANTHER" id="PTHR31698">
    <property type="entry name" value="LYSOZYME G FAMILY MEMBER"/>
    <property type="match status" value="1"/>
</dbReference>
<dbReference type="InterPro" id="IPR036365">
    <property type="entry name" value="PGBD-like_sf"/>
</dbReference>
<dbReference type="Pfam" id="PF01471">
    <property type="entry name" value="PG_binding_1"/>
    <property type="match status" value="1"/>
</dbReference>
<dbReference type="InterPro" id="IPR023346">
    <property type="entry name" value="Lysozyme-like_dom_sf"/>
</dbReference>
<dbReference type="Proteomes" id="UP000315454">
    <property type="component" value="Unassembled WGS sequence"/>
</dbReference>
<proteinExistence type="predicted"/>
<dbReference type="AlphaFoldDB" id="A0A524RUD3"/>
<dbReference type="SUPFAM" id="SSF53955">
    <property type="entry name" value="Lysozyme-like"/>
    <property type="match status" value="1"/>
</dbReference>
<dbReference type="GO" id="GO:0003796">
    <property type="term" value="F:lysozyme activity"/>
    <property type="evidence" value="ECO:0007669"/>
    <property type="project" value="InterPro"/>
</dbReference>
<dbReference type="InterPro" id="IPR036366">
    <property type="entry name" value="PGBDSf"/>
</dbReference>
<dbReference type="InterPro" id="IPR002477">
    <property type="entry name" value="Peptidoglycan-bd-like"/>
</dbReference>
<dbReference type="SUPFAM" id="SSF47090">
    <property type="entry name" value="PGBD-like"/>
    <property type="match status" value="1"/>
</dbReference>
<dbReference type="Gene3D" id="1.10.530.10">
    <property type="match status" value="1"/>
</dbReference>
<comment type="caution">
    <text evidence="2">The sequence shown here is derived from an EMBL/GenBank/DDBJ whole genome shotgun (WGS) entry which is preliminary data.</text>
</comment>
<dbReference type="CDD" id="cd14814">
    <property type="entry name" value="Peptidase_M15"/>
    <property type="match status" value="1"/>
</dbReference>
<dbReference type="PANTHER" id="PTHR31698:SF8">
    <property type="entry name" value="LYSOZYME G-RELATED"/>
    <property type="match status" value="1"/>
</dbReference>
<evidence type="ECO:0000313" key="2">
    <source>
        <dbReference type="EMBL" id="TGH21457.1"/>
    </source>
</evidence>
<dbReference type="SUPFAM" id="SSF55166">
    <property type="entry name" value="Hedgehog/DD-peptidase"/>
    <property type="match status" value="1"/>
</dbReference>
<dbReference type="Gene3D" id="1.10.101.10">
    <property type="entry name" value="PGBD-like superfamily/PGBD"/>
    <property type="match status" value="1"/>
</dbReference>
<accession>A0A524RUD3</accession>
<dbReference type="InterPro" id="IPR009045">
    <property type="entry name" value="Zn_M74/Hedgehog-like"/>
</dbReference>
<sequence length="507" mass="55505">MATVGGLSLQCLDRLRWLDPDALVGIEHLVDGTGSPAVIAFSQPVARDALARVVARMGRRLPVRSVWRSLVQQYLLYRWSLRGQGNVHLAARPGHSADELGLALDTAVFDLWRTALEAEGWQWLGPRDQGHFVYTAVNDWHHHTDLSVRAFQALWNFHRPEQSLELDGSFGPLTENALLLSPAGGFPTDRRPASSERFERLLFWNPAALQSGPEVRWLQSGLARDHGLAPGQVDGRFGPMTALAVRRFQWRHGLRPDGIVGPVTRAVLGERGIPDVGLAEAMAKANVSSWDSVLLGLSTEGASSGTAARDRLPPGPEASARMAERDWPRLKAFAEPLRQAARAVDLPVALLAAIASRESRAGQLLDAGGWGERGRAFGVMQVDQRVHRLAANEDPSGPAHLHQAARILRRGLDAVRQRHSDWRPEDQLRGALAAYDAGIDSVRHPQWLDMGTTGGDYSADVLARARWLARQDVTEATRPGDPLAGAEASPMDLVRMRDCLPGGELWL</sequence>
<dbReference type="PRINTS" id="PR00749">
    <property type="entry name" value="LYSOZYMEG"/>
</dbReference>